<feature type="domain" description="C2H2-type" evidence="2">
    <location>
        <begin position="39"/>
        <end position="68"/>
    </location>
</feature>
<sequence>METSNVKRKRKILKFSQKWLTDENIKLWIEPVDSDNTMFYCKVCRKHFSCTSRVSRHAKSACHLKNYKNLSTNMENDLDNSRKKKCKGFQSRWLELDDSFRSWLCEPPSDHQDSSFFCKICEKSMAGGVTHIRRHAESETHVTNLKNLNEVMNIQDIDESRLPFDLRKNIAEIRFSALVLNKNVPYQTAKAILNFFQNVGKDPNILANMKMGPPKRNIKIFKVL</sequence>
<keyword evidence="1" id="KW-0479">Metal-binding</keyword>
<protein>
    <recommendedName>
        <fullName evidence="2">C2H2-type domain-containing protein</fullName>
    </recommendedName>
</protein>
<accession>A0AA39KSP7</accession>
<keyword evidence="1" id="KW-0862">Zinc</keyword>
<evidence type="ECO:0000313" key="4">
    <source>
        <dbReference type="Proteomes" id="UP001168990"/>
    </source>
</evidence>
<evidence type="ECO:0000256" key="1">
    <source>
        <dbReference type="PROSITE-ProRule" id="PRU00042"/>
    </source>
</evidence>
<dbReference type="GO" id="GO:0008270">
    <property type="term" value="F:zinc ion binding"/>
    <property type="evidence" value="ECO:0007669"/>
    <property type="project" value="UniProtKB-KW"/>
</dbReference>
<dbReference type="PROSITE" id="PS00028">
    <property type="entry name" value="ZINC_FINGER_C2H2_1"/>
    <property type="match status" value="1"/>
</dbReference>
<reference evidence="3" key="2">
    <citation type="submission" date="2023-03" db="EMBL/GenBank/DDBJ databases">
        <authorList>
            <person name="Inwood S.N."/>
            <person name="Skelly J.G."/>
            <person name="Guhlin J."/>
            <person name="Harrop T.W.R."/>
            <person name="Goldson S.G."/>
            <person name="Dearden P.K."/>
        </authorList>
    </citation>
    <scope>NUCLEOTIDE SEQUENCE</scope>
    <source>
        <strain evidence="3">Irish</strain>
        <tissue evidence="3">Whole body</tissue>
    </source>
</reference>
<name>A0AA39KSP7_9HYME</name>
<dbReference type="Proteomes" id="UP001168990">
    <property type="component" value="Unassembled WGS sequence"/>
</dbReference>
<reference evidence="3" key="1">
    <citation type="journal article" date="2023" name="bioRxiv">
        <title>Scaffold-level genome assemblies of two parasitoid biocontrol wasps reveal the parthenogenesis mechanism and an associated novel virus.</title>
        <authorList>
            <person name="Inwood S."/>
            <person name="Skelly J."/>
            <person name="Guhlin J."/>
            <person name="Harrop T."/>
            <person name="Goldson S."/>
            <person name="Dearden P."/>
        </authorList>
    </citation>
    <scope>NUCLEOTIDE SEQUENCE</scope>
    <source>
        <strain evidence="3">Irish</strain>
        <tissue evidence="3">Whole body</tissue>
    </source>
</reference>
<gene>
    <name evidence="3" type="ORF">PV328_005816</name>
</gene>
<dbReference type="PROSITE" id="PS50157">
    <property type="entry name" value="ZINC_FINGER_C2H2_2"/>
    <property type="match status" value="1"/>
</dbReference>
<proteinExistence type="predicted"/>
<dbReference type="SUPFAM" id="SSF57667">
    <property type="entry name" value="beta-beta-alpha zinc fingers"/>
    <property type="match status" value="1"/>
</dbReference>
<keyword evidence="1" id="KW-0863">Zinc-finger</keyword>
<evidence type="ECO:0000259" key="2">
    <source>
        <dbReference type="PROSITE" id="PS50157"/>
    </source>
</evidence>
<dbReference type="InterPro" id="IPR013087">
    <property type="entry name" value="Znf_C2H2_type"/>
</dbReference>
<dbReference type="EMBL" id="JAQQBS010000002">
    <property type="protein sequence ID" value="KAK0172508.1"/>
    <property type="molecule type" value="Genomic_DNA"/>
</dbReference>
<keyword evidence="4" id="KW-1185">Reference proteome</keyword>
<dbReference type="AlphaFoldDB" id="A0AA39KSP7"/>
<dbReference type="InterPro" id="IPR036236">
    <property type="entry name" value="Znf_C2H2_sf"/>
</dbReference>
<organism evidence="3 4">
    <name type="scientific">Microctonus aethiopoides</name>
    <dbReference type="NCBI Taxonomy" id="144406"/>
    <lineage>
        <taxon>Eukaryota</taxon>
        <taxon>Metazoa</taxon>
        <taxon>Ecdysozoa</taxon>
        <taxon>Arthropoda</taxon>
        <taxon>Hexapoda</taxon>
        <taxon>Insecta</taxon>
        <taxon>Pterygota</taxon>
        <taxon>Neoptera</taxon>
        <taxon>Endopterygota</taxon>
        <taxon>Hymenoptera</taxon>
        <taxon>Apocrita</taxon>
        <taxon>Ichneumonoidea</taxon>
        <taxon>Braconidae</taxon>
        <taxon>Euphorinae</taxon>
        <taxon>Microctonus</taxon>
    </lineage>
</organism>
<evidence type="ECO:0000313" key="3">
    <source>
        <dbReference type="EMBL" id="KAK0172508.1"/>
    </source>
</evidence>
<dbReference type="InterPro" id="IPR003604">
    <property type="entry name" value="Matrin/U1-like-C_Znf_C2H2"/>
</dbReference>
<dbReference type="GO" id="GO:0003676">
    <property type="term" value="F:nucleic acid binding"/>
    <property type="evidence" value="ECO:0007669"/>
    <property type="project" value="InterPro"/>
</dbReference>
<dbReference type="SMART" id="SM00451">
    <property type="entry name" value="ZnF_U1"/>
    <property type="match status" value="2"/>
</dbReference>
<comment type="caution">
    <text evidence="3">The sequence shown here is derived from an EMBL/GenBank/DDBJ whole genome shotgun (WGS) entry which is preliminary data.</text>
</comment>